<dbReference type="Proteomes" id="UP000291144">
    <property type="component" value="Unassembled WGS sequence"/>
</dbReference>
<dbReference type="OrthoDB" id="7941246at2"/>
<gene>
    <name evidence="1" type="ORF">E0H73_09035</name>
</gene>
<proteinExistence type="predicted"/>
<keyword evidence="2" id="KW-1185">Reference proteome</keyword>
<dbReference type="SUPFAM" id="SSF51735">
    <property type="entry name" value="NAD(P)-binding Rossmann-fold domains"/>
    <property type="match status" value="1"/>
</dbReference>
<dbReference type="AlphaFoldDB" id="A0A4R0KVF4"/>
<evidence type="ECO:0000313" key="2">
    <source>
        <dbReference type="Proteomes" id="UP000291144"/>
    </source>
</evidence>
<sequence>MTIGGRYGTLKAGCEVAAVAGAARSLIVRPGVILGPGEYVGRGLKLLQRAALGGRWLLPAPAEQPIQPIDVRDVSTFVLNAIEHRLDGAYNVVAPQDHATYGGLIDICLDT</sequence>
<protein>
    <recommendedName>
        <fullName evidence="3">Thioester reductase (TE) domain-containing protein</fullName>
    </recommendedName>
</protein>
<organism evidence="1 2">
    <name type="scientific">Kribbella pittospori</name>
    <dbReference type="NCBI Taxonomy" id="722689"/>
    <lineage>
        <taxon>Bacteria</taxon>
        <taxon>Bacillati</taxon>
        <taxon>Actinomycetota</taxon>
        <taxon>Actinomycetes</taxon>
        <taxon>Propionibacteriales</taxon>
        <taxon>Kribbellaceae</taxon>
        <taxon>Kribbella</taxon>
    </lineage>
</organism>
<name>A0A4R0KVF4_9ACTN</name>
<comment type="caution">
    <text evidence="1">The sequence shown here is derived from an EMBL/GenBank/DDBJ whole genome shotgun (WGS) entry which is preliminary data.</text>
</comment>
<evidence type="ECO:0000313" key="1">
    <source>
        <dbReference type="EMBL" id="TCC64520.1"/>
    </source>
</evidence>
<dbReference type="Gene3D" id="3.40.50.720">
    <property type="entry name" value="NAD(P)-binding Rossmann-like Domain"/>
    <property type="match status" value="1"/>
</dbReference>
<evidence type="ECO:0008006" key="3">
    <source>
        <dbReference type="Google" id="ProtNLM"/>
    </source>
</evidence>
<dbReference type="InterPro" id="IPR036291">
    <property type="entry name" value="NAD(P)-bd_dom_sf"/>
</dbReference>
<dbReference type="RefSeq" id="WP_131353025.1">
    <property type="nucleotide sequence ID" value="NZ_SJKB01000002.1"/>
</dbReference>
<reference evidence="1 2" key="1">
    <citation type="submission" date="2019-02" db="EMBL/GenBank/DDBJ databases">
        <title>Kribbella capetownensis sp. nov. and Kribbella speibonae sp. nov., isolated from soil.</title>
        <authorList>
            <person name="Curtis S.M."/>
            <person name="Norton I."/>
            <person name="Everest G.J."/>
            <person name="Meyers P.R."/>
        </authorList>
    </citation>
    <scope>NUCLEOTIDE SEQUENCE [LARGE SCALE GENOMIC DNA]</scope>
    <source>
        <strain evidence="1 2">NRRL B-24813</strain>
    </source>
</reference>
<accession>A0A4R0KVF4</accession>
<dbReference type="EMBL" id="SJKB01000002">
    <property type="protein sequence ID" value="TCC64520.1"/>
    <property type="molecule type" value="Genomic_DNA"/>
</dbReference>